<name>A0A5J4Z910_PORPP</name>
<feature type="transmembrane region" description="Helical" evidence="2">
    <location>
        <begin position="40"/>
        <end position="59"/>
    </location>
</feature>
<dbReference type="EMBL" id="VRMN01000001">
    <property type="protein sequence ID" value="KAA8499542.1"/>
    <property type="molecule type" value="Genomic_DNA"/>
</dbReference>
<dbReference type="AlphaFoldDB" id="A0A5J4Z910"/>
<dbReference type="PANTHER" id="PTHR32026">
    <property type="entry name" value="METHYLTRANSFERASE-LIKE PROTEIN 24"/>
    <property type="match status" value="1"/>
</dbReference>
<comment type="caution">
    <text evidence="4">The sequence shown here is derived from an EMBL/GenBank/DDBJ whole genome shotgun (WGS) entry which is preliminary data.</text>
</comment>
<dbReference type="Proteomes" id="UP000324585">
    <property type="component" value="Unassembled WGS sequence"/>
</dbReference>
<dbReference type="InterPro" id="IPR025714">
    <property type="entry name" value="Methyltranfer_dom"/>
</dbReference>
<evidence type="ECO:0000256" key="2">
    <source>
        <dbReference type="SAM" id="Phobius"/>
    </source>
</evidence>
<evidence type="ECO:0000313" key="4">
    <source>
        <dbReference type="EMBL" id="KAA8499542.1"/>
    </source>
</evidence>
<feature type="region of interest" description="Disordered" evidence="1">
    <location>
        <begin position="465"/>
        <end position="489"/>
    </location>
</feature>
<evidence type="ECO:0000313" key="5">
    <source>
        <dbReference type="Proteomes" id="UP000324585"/>
    </source>
</evidence>
<feature type="compositionally biased region" description="Polar residues" evidence="1">
    <location>
        <begin position="468"/>
        <end position="489"/>
    </location>
</feature>
<evidence type="ECO:0000256" key="1">
    <source>
        <dbReference type="SAM" id="MobiDB-lite"/>
    </source>
</evidence>
<keyword evidence="5" id="KW-1185">Reference proteome</keyword>
<feature type="domain" description="Methyltransferase" evidence="3">
    <location>
        <begin position="125"/>
        <end position="334"/>
    </location>
</feature>
<accession>A0A5J4Z910</accession>
<protein>
    <recommendedName>
        <fullName evidence="3">Methyltransferase domain-containing protein</fullName>
    </recommendedName>
</protein>
<reference evidence="5" key="1">
    <citation type="journal article" date="2019" name="Nat. Commun.">
        <title>Expansion of phycobilisome linker gene families in mesophilic red algae.</title>
        <authorList>
            <person name="Lee J."/>
            <person name="Kim D."/>
            <person name="Bhattacharya D."/>
            <person name="Yoon H.S."/>
        </authorList>
    </citation>
    <scope>NUCLEOTIDE SEQUENCE [LARGE SCALE GENOMIC DNA]</scope>
    <source>
        <strain evidence="5">CCMP 1328</strain>
    </source>
</reference>
<dbReference type="Pfam" id="PF13383">
    <property type="entry name" value="Methyltransf_22"/>
    <property type="match status" value="1"/>
</dbReference>
<feature type="region of interest" description="Disordered" evidence="1">
    <location>
        <begin position="426"/>
        <end position="447"/>
    </location>
</feature>
<evidence type="ECO:0000259" key="3">
    <source>
        <dbReference type="Pfam" id="PF13383"/>
    </source>
</evidence>
<feature type="region of interest" description="Disordered" evidence="1">
    <location>
        <begin position="1"/>
        <end position="22"/>
    </location>
</feature>
<keyword evidence="2" id="KW-0812">Transmembrane</keyword>
<feature type="compositionally biased region" description="Basic and acidic residues" evidence="1">
    <location>
        <begin position="1"/>
        <end position="10"/>
    </location>
</feature>
<dbReference type="InterPro" id="IPR026913">
    <property type="entry name" value="METTL24"/>
</dbReference>
<proteinExistence type="predicted"/>
<organism evidence="4 5">
    <name type="scientific">Porphyridium purpureum</name>
    <name type="common">Red alga</name>
    <name type="synonym">Porphyridium cruentum</name>
    <dbReference type="NCBI Taxonomy" id="35688"/>
    <lineage>
        <taxon>Eukaryota</taxon>
        <taxon>Rhodophyta</taxon>
        <taxon>Bangiophyceae</taxon>
        <taxon>Porphyridiales</taxon>
        <taxon>Porphyridiaceae</taxon>
        <taxon>Porphyridium</taxon>
    </lineage>
</organism>
<keyword evidence="2" id="KW-1133">Transmembrane helix</keyword>
<gene>
    <name evidence="4" type="ORF">FVE85_7127</name>
</gene>
<keyword evidence="2" id="KW-0472">Membrane</keyword>
<sequence length="489" mass="55082">MSTLRTRDVAASHAANGAAEEKIEQHAAARRWPARKGPGGLVIFASVTAVLALVLVAYLRMPAPASLQANEPSVKIVHSDQRHSHCARSLRESDGFICERDDLWEIEKQAARRMADKQAVTFDLMCRGTFSGRVPYAYGFQQGVNWYQMYWEPELSCVKERVGVFGDGGKYVCHTDSLEPEKPCLVYSAGSNNDFSFEDDMHTIWPHCEIHTFDPTLKERHLQPKNPSYVNFHPWGLSGQNDPARMYFTLSEVMRRLNHTGRDITVFKVDIEHAEYETFEAMGREGSFPFQQLLIEVHDPKKNGQLFLMLREHGFAIFAKEVNFFGIPCCMEYVFGRVGRAFFEMIHDPWITKGYQCNESVINAGKLHPTGGDQKVGIHHPMSRVQSSLGATPTSTLLGMERRKQRLVSMEKDMAAKLAHIAELDKRAEDESAQGDAKRASQSRAEAEDLRIVVRNLEVKISAMKDMLSSQSHNTTRTLGTNGEGSTQK</sequence>
<dbReference type="OrthoDB" id="10006218at2759"/>